<evidence type="ECO:0000313" key="3">
    <source>
        <dbReference type="Proteomes" id="UP000229972"/>
    </source>
</evidence>
<dbReference type="EMBL" id="PFAL01000012">
    <property type="protein sequence ID" value="PIR95705.1"/>
    <property type="molecule type" value="Genomic_DNA"/>
</dbReference>
<accession>A0A2H0V9F5</accession>
<gene>
    <name evidence="2" type="ORF">COT93_01085</name>
</gene>
<organism evidence="2 3">
    <name type="scientific">Candidatus Falkowbacteria bacterium CG10_big_fil_rev_8_21_14_0_10_37_18</name>
    <dbReference type="NCBI Taxonomy" id="1974562"/>
    <lineage>
        <taxon>Bacteria</taxon>
        <taxon>Candidatus Falkowiibacteriota</taxon>
    </lineage>
</organism>
<dbReference type="PANTHER" id="PTHR43575:SF1">
    <property type="entry name" value="PROTEIN ABCI7, CHLOROPLASTIC"/>
    <property type="match status" value="1"/>
</dbReference>
<dbReference type="Pfam" id="PF01458">
    <property type="entry name" value="SUFBD_core"/>
    <property type="match status" value="1"/>
</dbReference>
<comment type="caution">
    <text evidence="2">The sequence shown here is derived from an EMBL/GenBank/DDBJ whole genome shotgun (WGS) entry which is preliminary data.</text>
</comment>
<reference evidence="3" key="1">
    <citation type="submission" date="2017-09" db="EMBL/GenBank/DDBJ databases">
        <title>Depth-based differentiation of microbial function through sediment-hosted aquifers and enrichment of novel symbionts in the deep terrestrial subsurface.</title>
        <authorList>
            <person name="Probst A.J."/>
            <person name="Ladd B."/>
            <person name="Jarett J.K."/>
            <person name="Geller-Mcgrath D.E."/>
            <person name="Sieber C.M.K."/>
            <person name="Emerson J.B."/>
            <person name="Anantharaman K."/>
            <person name="Thomas B.C."/>
            <person name="Malmstrom R."/>
            <person name="Stieglmeier M."/>
            <person name="Klingl A."/>
            <person name="Woyke T."/>
            <person name="Ryan C.M."/>
            <person name="Banfield J.F."/>
        </authorList>
    </citation>
    <scope>NUCLEOTIDE SEQUENCE [LARGE SCALE GENOMIC DNA]</scope>
</reference>
<dbReference type="Proteomes" id="UP000229972">
    <property type="component" value="Unassembled WGS sequence"/>
</dbReference>
<dbReference type="InterPro" id="IPR000825">
    <property type="entry name" value="SUF_FeS_clus_asmbl_SufBD_core"/>
</dbReference>
<sequence length="252" mass="28557">MEKKIITIRDNIFTVPDNQEVFLLEHIKSASARPTLNIKIGKNARVQYVCIIESYGDGDIKQKRVIDIEDGAQVEGYQAYFGQGNSEFHIDNNLGNKSVLNNQVLFYKNKEQHFKVQDNYTFRERGASGNFRVVGLVDDQANIQYYSEIIIKPQAQLTDSRIDMQLHLLSSQAKGKLIPGLKIDANEVKAGHSASTFHLSPEDLFYLRSRGLNEQQIKSLIIDSLAGKFTKGISDEDVREVILSLIKERIIL</sequence>
<name>A0A2H0V9F5_9BACT</name>
<protein>
    <recommendedName>
        <fullName evidence="1">SUF system FeS cluster assembly SufBD core domain-containing protein</fullName>
    </recommendedName>
</protein>
<dbReference type="GO" id="GO:0016226">
    <property type="term" value="P:iron-sulfur cluster assembly"/>
    <property type="evidence" value="ECO:0007669"/>
    <property type="project" value="InterPro"/>
</dbReference>
<dbReference type="InterPro" id="IPR037284">
    <property type="entry name" value="SUF_FeS_clus_asmbl_SufBD_sf"/>
</dbReference>
<evidence type="ECO:0000313" key="2">
    <source>
        <dbReference type="EMBL" id="PIR95705.1"/>
    </source>
</evidence>
<proteinExistence type="predicted"/>
<dbReference type="SUPFAM" id="SSF101960">
    <property type="entry name" value="Stabilizer of iron transporter SufD"/>
    <property type="match status" value="1"/>
</dbReference>
<evidence type="ECO:0000259" key="1">
    <source>
        <dbReference type="Pfam" id="PF01458"/>
    </source>
</evidence>
<dbReference type="AlphaFoldDB" id="A0A2H0V9F5"/>
<feature type="domain" description="SUF system FeS cluster assembly SufBD core" evidence="1">
    <location>
        <begin position="10"/>
        <end position="223"/>
    </location>
</feature>
<dbReference type="InterPro" id="IPR055346">
    <property type="entry name" value="Fe-S_cluster_assembly_SufBD"/>
</dbReference>
<dbReference type="PANTHER" id="PTHR43575">
    <property type="entry name" value="PROTEIN ABCI7, CHLOROPLASTIC"/>
    <property type="match status" value="1"/>
</dbReference>